<evidence type="ECO:0000313" key="5">
    <source>
        <dbReference type="EMBL" id="MBD2193996.1"/>
    </source>
</evidence>
<dbReference type="PROSITE" id="PS50005">
    <property type="entry name" value="TPR"/>
    <property type="match status" value="4"/>
</dbReference>
<keyword evidence="4" id="KW-1133">Transmembrane helix</keyword>
<dbReference type="PANTHER" id="PTHR44858">
    <property type="entry name" value="TETRATRICOPEPTIDE REPEAT PROTEIN 6"/>
    <property type="match status" value="1"/>
</dbReference>
<evidence type="ECO:0000256" key="1">
    <source>
        <dbReference type="ARBA" id="ARBA00022737"/>
    </source>
</evidence>
<keyword evidence="2 3" id="KW-0802">TPR repeat</keyword>
<keyword evidence="4" id="KW-0472">Membrane</keyword>
<gene>
    <name evidence="5" type="ORF">H6G24_00610</name>
</gene>
<dbReference type="Pfam" id="PF13432">
    <property type="entry name" value="TPR_16"/>
    <property type="match status" value="1"/>
</dbReference>
<dbReference type="InterPro" id="IPR019734">
    <property type="entry name" value="TPR_rpt"/>
</dbReference>
<dbReference type="SUPFAM" id="SSF48452">
    <property type="entry name" value="TPR-like"/>
    <property type="match status" value="2"/>
</dbReference>
<name>A0ABR8A225_9CYAN</name>
<sequence>MVLPQQNNLKVSNQVEHSAFAANSVEQESARVRLFSRSTIKLFKLDEKASNPEVLLGEVLAWTDGQPILTQKLCRLLAESELEIPTGTEAAIVQDLVQNNLINNWETQVAADHLQGIANSIIHNQQYHPLLLLQTYQQIWQENEVSINSSAEQAELLRLKLVVPKTDKLTVANRIYKAIFNNHWIEQESVKLKLFRPKNNESDGQPSNAEVLRAEVLAWTNEQPILTQKIYQLLADLRLEIAVNEVAKTVKELVETRLIHNWETQVAAEHLQGIRDTIIQNQQCDPLLMLELYQRIWQEGAVPTNGSCEQAQLLHLGLIVQQQDELKVANRIYQAVFNRHWIEQESVRLRLFNPNNIKLYKLDTKAACPENVISEILSWTDGQPILTQKLCQLLAESEILIPAGAEAVTVQQLVENKLIHNWETQIAAEHLQGIHEILIRNPNCDSLLLLELYQQIWQQGEVANDDRSREQTELLRIGLVILEKDKLKLGNRIYQAVFSRNWVRVELEKIIRASLAQTTIYNSVPPTHTWTVNNTVTTPETKGTKRFLVLLAIAALMVCGSSVMVLGFSVFRWLQVETIFKQGNALLQQGKHQEAIDKYNKLLKLDSNYYQSWTNRGYALAGLKDYNQMLESCTTATIINPEAVYAWNCRGEALYNLKQHNEAIAAFDKAITYNPKDPVFWINKTEALLAIKQPDTALTTINQAIDLLKQVWQTERKDANAKELAIGFTYQARVLLQKQEYENALQAYEQALKYNPNYFIALRGKGIALQNLKRDDQAIAQFYSLLERPQLTKNEKAEAWYYLGLSLCKFGQSPRAIAAFDAALKLKPDYPAAEQGKKACPN</sequence>
<dbReference type="SMART" id="SM00028">
    <property type="entry name" value="TPR"/>
    <property type="match status" value="7"/>
</dbReference>
<feature type="repeat" description="TPR" evidence="3">
    <location>
        <begin position="725"/>
        <end position="758"/>
    </location>
</feature>
<dbReference type="EMBL" id="JACJQH010000001">
    <property type="protein sequence ID" value="MBD2193996.1"/>
    <property type="molecule type" value="Genomic_DNA"/>
</dbReference>
<evidence type="ECO:0000313" key="6">
    <source>
        <dbReference type="Proteomes" id="UP000658514"/>
    </source>
</evidence>
<dbReference type="Gene3D" id="1.25.40.10">
    <property type="entry name" value="Tetratricopeptide repeat domain"/>
    <property type="match status" value="4"/>
</dbReference>
<dbReference type="Pfam" id="PF13414">
    <property type="entry name" value="TPR_11"/>
    <property type="match status" value="1"/>
</dbReference>
<dbReference type="Proteomes" id="UP000658514">
    <property type="component" value="Unassembled WGS sequence"/>
</dbReference>
<evidence type="ECO:0000256" key="3">
    <source>
        <dbReference type="PROSITE-ProRule" id="PRU00339"/>
    </source>
</evidence>
<keyword evidence="6" id="KW-1185">Reference proteome</keyword>
<feature type="repeat" description="TPR" evidence="3">
    <location>
        <begin position="644"/>
        <end position="677"/>
    </location>
</feature>
<organism evidence="5 6">
    <name type="scientific">Calothrix parietina FACHB-288</name>
    <dbReference type="NCBI Taxonomy" id="2692896"/>
    <lineage>
        <taxon>Bacteria</taxon>
        <taxon>Bacillati</taxon>
        <taxon>Cyanobacteriota</taxon>
        <taxon>Cyanophyceae</taxon>
        <taxon>Nostocales</taxon>
        <taxon>Calotrichaceae</taxon>
        <taxon>Calothrix</taxon>
    </lineage>
</organism>
<dbReference type="PANTHER" id="PTHR44858:SF1">
    <property type="entry name" value="UDP-N-ACETYLGLUCOSAMINE--PEPTIDE N-ACETYLGLUCOSAMINYLTRANSFERASE SPINDLY-RELATED"/>
    <property type="match status" value="1"/>
</dbReference>
<feature type="repeat" description="TPR" evidence="3">
    <location>
        <begin position="576"/>
        <end position="609"/>
    </location>
</feature>
<comment type="caution">
    <text evidence="5">The sequence shown here is derived from an EMBL/GenBank/DDBJ whole genome shotgun (WGS) entry which is preliminary data.</text>
</comment>
<keyword evidence="4" id="KW-0812">Transmembrane</keyword>
<keyword evidence="1" id="KW-0677">Repeat</keyword>
<feature type="transmembrane region" description="Helical" evidence="4">
    <location>
        <begin position="547"/>
        <end position="571"/>
    </location>
</feature>
<dbReference type="InterPro" id="IPR011990">
    <property type="entry name" value="TPR-like_helical_dom_sf"/>
</dbReference>
<dbReference type="Pfam" id="PF07719">
    <property type="entry name" value="TPR_2"/>
    <property type="match status" value="1"/>
</dbReference>
<protein>
    <submittedName>
        <fullName evidence="5">Tetratricopeptide repeat protein</fullName>
    </submittedName>
</protein>
<evidence type="ECO:0000256" key="4">
    <source>
        <dbReference type="SAM" id="Phobius"/>
    </source>
</evidence>
<dbReference type="InterPro" id="IPR013105">
    <property type="entry name" value="TPR_2"/>
</dbReference>
<evidence type="ECO:0000256" key="2">
    <source>
        <dbReference type="ARBA" id="ARBA00022803"/>
    </source>
</evidence>
<dbReference type="Pfam" id="PF00515">
    <property type="entry name" value="TPR_1"/>
    <property type="match status" value="1"/>
</dbReference>
<proteinExistence type="predicted"/>
<feature type="repeat" description="TPR" evidence="3">
    <location>
        <begin position="797"/>
        <end position="830"/>
    </location>
</feature>
<reference evidence="5 6" key="1">
    <citation type="journal article" date="2020" name="ISME J.">
        <title>Comparative genomics reveals insights into cyanobacterial evolution and habitat adaptation.</title>
        <authorList>
            <person name="Chen M.Y."/>
            <person name="Teng W.K."/>
            <person name="Zhao L."/>
            <person name="Hu C.X."/>
            <person name="Zhou Y.K."/>
            <person name="Han B.P."/>
            <person name="Song L.R."/>
            <person name="Shu W.S."/>
        </authorList>
    </citation>
    <scope>NUCLEOTIDE SEQUENCE [LARGE SCALE GENOMIC DNA]</scope>
    <source>
        <strain evidence="5 6">FACHB-288</strain>
    </source>
</reference>
<accession>A0ABR8A225</accession>
<dbReference type="InterPro" id="IPR050498">
    <property type="entry name" value="Ycf3"/>
</dbReference>